<accession>A0ABX5E6H8</accession>
<proteinExistence type="predicted"/>
<evidence type="ECO:0000313" key="2">
    <source>
        <dbReference type="Proteomes" id="UP000239997"/>
    </source>
</evidence>
<comment type="caution">
    <text evidence="1">The sequence shown here is derived from an EMBL/GenBank/DDBJ whole genome shotgun (WGS) entry which is preliminary data.</text>
</comment>
<sequence>MNLVFLCYKVKHYIRHMKYSIIFILSFFIFSCDDPSLEDPNSGIYEVIEPIQDLRQLSSIQVAINTPTNITRDINFIYNGLDLLSSIMETGNLNQSTTANYSNGNKLENLIIEEAVVPAVNVNVAYGNDDSVQAISTVELSYIDMAGVTHHKTLYIDPQNRFNRVVTRETDLSGVTSQVEELRLEYSQNFNVLRIEEIANDGFTITGYSDFTYNFNNNPFTDMNDIIRLYMFDEFVPYSRYLPATRLDYDLSTGTAILERSIDYQYVLDSEGYPVSRELSVTEGLMTTFYFEFFNYR</sequence>
<evidence type="ECO:0000313" key="1">
    <source>
        <dbReference type="EMBL" id="PRX14874.1"/>
    </source>
</evidence>
<dbReference type="Proteomes" id="UP000239997">
    <property type="component" value="Unassembled WGS sequence"/>
</dbReference>
<dbReference type="EMBL" id="PVNA01000001">
    <property type="protein sequence ID" value="PRX14874.1"/>
    <property type="molecule type" value="Genomic_DNA"/>
</dbReference>
<reference evidence="1 2" key="1">
    <citation type="submission" date="2018-03" db="EMBL/GenBank/DDBJ databases">
        <title>Genomic Encyclopedia of Archaeal and Bacterial Type Strains, Phase II (KMG-II): from individual species to whole genera.</title>
        <authorList>
            <person name="Goeker M."/>
        </authorList>
    </citation>
    <scope>NUCLEOTIDE SEQUENCE [LARGE SCALE GENOMIC DNA]</scope>
    <source>
        <strain evidence="1 2">DSM 22727</strain>
    </source>
</reference>
<evidence type="ECO:0008006" key="3">
    <source>
        <dbReference type="Google" id="ProtNLM"/>
    </source>
</evidence>
<organism evidence="1 2">
    <name type="scientific">Nonlabens ulvanivorans</name>
    <name type="common">Persicivirga ulvanivorans</name>
    <dbReference type="NCBI Taxonomy" id="906888"/>
    <lineage>
        <taxon>Bacteria</taxon>
        <taxon>Pseudomonadati</taxon>
        <taxon>Bacteroidota</taxon>
        <taxon>Flavobacteriia</taxon>
        <taxon>Flavobacteriales</taxon>
        <taxon>Flavobacteriaceae</taxon>
        <taxon>Nonlabens</taxon>
    </lineage>
</organism>
<keyword evidence="2" id="KW-1185">Reference proteome</keyword>
<gene>
    <name evidence="1" type="ORF">LY02_00083</name>
</gene>
<protein>
    <recommendedName>
        <fullName evidence="3">DUF4270 family protein</fullName>
    </recommendedName>
</protein>
<name>A0ABX5E6H8_NONUL</name>